<feature type="compositionally biased region" description="Pro residues" evidence="11">
    <location>
        <begin position="183"/>
        <end position="193"/>
    </location>
</feature>
<feature type="region of interest" description="Disordered" evidence="11">
    <location>
        <begin position="143"/>
        <end position="269"/>
    </location>
</feature>
<comment type="subcellular location">
    <subcellularLocation>
        <location evidence="1">Nucleus</location>
    </subcellularLocation>
</comment>
<evidence type="ECO:0000313" key="12">
    <source>
        <dbReference type="EMBL" id="KAG8504367.1"/>
    </source>
</evidence>
<dbReference type="AlphaFoldDB" id="A0A8J6DAT6"/>
<evidence type="ECO:0000256" key="6">
    <source>
        <dbReference type="ARBA" id="ARBA00022833"/>
    </source>
</evidence>
<dbReference type="PANTHER" id="PTHR45925:SF3">
    <property type="entry name" value="ZINC FINGER PROTEIN 516"/>
    <property type="match status" value="1"/>
</dbReference>
<evidence type="ECO:0000256" key="1">
    <source>
        <dbReference type="ARBA" id="ARBA00004123"/>
    </source>
</evidence>
<evidence type="ECO:0000256" key="3">
    <source>
        <dbReference type="ARBA" id="ARBA00022723"/>
    </source>
</evidence>
<keyword evidence="8" id="KW-0238">DNA-binding</keyword>
<dbReference type="GO" id="GO:0000981">
    <property type="term" value="F:DNA-binding transcription factor activity, RNA polymerase II-specific"/>
    <property type="evidence" value="ECO:0007669"/>
    <property type="project" value="TreeGrafter"/>
</dbReference>
<accession>A0A8J6DAT6</accession>
<keyword evidence="6" id="KW-0862">Zinc</keyword>
<evidence type="ECO:0000313" key="13">
    <source>
        <dbReference type="Proteomes" id="UP000700334"/>
    </source>
</evidence>
<dbReference type="GO" id="GO:0000978">
    <property type="term" value="F:RNA polymerase II cis-regulatory region sequence-specific DNA binding"/>
    <property type="evidence" value="ECO:0007669"/>
    <property type="project" value="TreeGrafter"/>
</dbReference>
<dbReference type="PANTHER" id="PTHR45925">
    <property type="entry name" value="ZINC FINGER PROTEIN"/>
    <property type="match status" value="1"/>
</dbReference>
<dbReference type="EMBL" id="JAGFMF010012294">
    <property type="protein sequence ID" value="KAG8504367.1"/>
    <property type="molecule type" value="Genomic_DNA"/>
</dbReference>
<evidence type="ECO:0000256" key="2">
    <source>
        <dbReference type="ARBA" id="ARBA00006991"/>
    </source>
</evidence>
<evidence type="ECO:0000256" key="11">
    <source>
        <dbReference type="SAM" id="MobiDB-lite"/>
    </source>
</evidence>
<sequence length="648" mass="67720">MLSLPRLRVRPPLGARVWESFCCCGSRQGAEPGAPALSPGNMTSEFPNQEEEPGARQDQAMDVTFSFWLLVPPRSRLHGPPALAVPKHKRTEGGAARVPASVRGRPLVLQLEARCGRARRLCPAGWGQPLRHCVSEEGVPAALCNGDLRPTPRGTPREKVLESGGRDASRRPEPARLPRDPKPPAPPARPEAPGPQDSADAPAGSHQTFPEGAGLQLSPEGQAAPRKEKPSDLHNKEPSGAGRRTPASDLTPLDLSERSTRDAPGHKELASSLQAALAVHPCPYCSHKTRYPEVLWMHERVWHRVSCAAAAPPWIPPDGHRSIRNSLVFLARSGRTGPPPALGGKECQPLPIARFTRTQVPGGGPGPKGSASALAVTTKAASMPKSKEGHAAGACALWAAGPDGPRPARPSPGPELPPSKPKPEASPRPGPGAGGSFSRSATPTATVIARVGAQPPATGRPGEKYVVPQAGAGPGAPHKHSAPDPPKAKFSPQPQGQPHVKGSGGPPLPPREPPSKTGQELRPPASCGAGSRGKGAPQPQPVLHAAPQDPTAEGHEKRLDILNIFKTYIPKDFAALYHSWGASGPALEHREASAGGVCWAQGRRDAAASQEPPRPGPVAAEEPSWPGAADRAADVPGSGRCLWALHVS</sequence>
<dbReference type="OrthoDB" id="8852887at2759"/>
<evidence type="ECO:0000256" key="8">
    <source>
        <dbReference type="ARBA" id="ARBA00023125"/>
    </source>
</evidence>
<proteinExistence type="inferred from homology"/>
<keyword evidence="10" id="KW-0539">Nucleus</keyword>
<evidence type="ECO:0000256" key="7">
    <source>
        <dbReference type="ARBA" id="ARBA00023015"/>
    </source>
</evidence>
<feature type="region of interest" description="Disordered" evidence="11">
    <location>
        <begin position="357"/>
        <end position="554"/>
    </location>
</feature>
<keyword evidence="3" id="KW-0479">Metal-binding</keyword>
<evidence type="ECO:0000256" key="5">
    <source>
        <dbReference type="ARBA" id="ARBA00022771"/>
    </source>
</evidence>
<keyword evidence="13" id="KW-1185">Reference proteome</keyword>
<keyword evidence="9" id="KW-0804">Transcription</keyword>
<reference evidence="12" key="1">
    <citation type="journal article" date="2021" name="Evol. Appl.">
        <title>The genome of the Pyrenean desman and the effects of bottlenecks and inbreeding on the genomic landscape of an endangered species.</title>
        <authorList>
            <person name="Escoda L."/>
            <person name="Castresana J."/>
        </authorList>
    </citation>
    <scope>NUCLEOTIDE SEQUENCE</scope>
    <source>
        <strain evidence="12">IBE-C5619</strain>
    </source>
</reference>
<evidence type="ECO:0000256" key="9">
    <source>
        <dbReference type="ARBA" id="ARBA00023163"/>
    </source>
</evidence>
<comment type="similarity">
    <text evidence="2">Belongs to the krueppel C2H2-type zinc-finger protein family.</text>
</comment>
<name>A0A8J6DAT6_GALPY</name>
<keyword evidence="4" id="KW-0677">Repeat</keyword>
<feature type="region of interest" description="Disordered" evidence="11">
    <location>
        <begin position="603"/>
        <end position="634"/>
    </location>
</feature>
<feature type="compositionally biased region" description="Pro residues" evidence="11">
    <location>
        <begin position="404"/>
        <end position="430"/>
    </location>
</feature>
<evidence type="ECO:0000256" key="10">
    <source>
        <dbReference type="ARBA" id="ARBA00023242"/>
    </source>
</evidence>
<keyword evidence="5" id="KW-0863">Zinc-finger</keyword>
<comment type="caution">
    <text evidence="12">The sequence shown here is derived from an EMBL/GenBank/DDBJ whole genome shotgun (WGS) entry which is preliminary data.</text>
</comment>
<keyword evidence="7" id="KW-0805">Transcription regulation</keyword>
<dbReference type="Proteomes" id="UP000700334">
    <property type="component" value="Unassembled WGS sequence"/>
</dbReference>
<protein>
    <submittedName>
        <fullName evidence="12">Zinc finger protein 516</fullName>
    </submittedName>
</protein>
<gene>
    <name evidence="12" type="ORF">J0S82_015083</name>
</gene>
<evidence type="ECO:0000256" key="4">
    <source>
        <dbReference type="ARBA" id="ARBA00022737"/>
    </source>
</evidence>
<feature type="compositionally biased region" description="Basic and acidic residues" evidence="11">
    <location>
        <begin position="155"/>
        <end position="182"/>
    </location>
</feature>
<feature type="compositionally biased region" description="Basic and acidic residues" evidence="11">
    <location>
        <begin position="255"/>
        <end position="269"/>
    </location>
</feature>
<feature type="region of interest" description="Disordered" evidence="11">
    <location>
        <begin position="32"/>
        <end position="54"/>
    </location>
</feature>
<feature type="compositionally biased region" description="Basic and acidic residues" evidence="11">
    <location>
        <begin position="225"/>
        <end position="237"/>
    </location>
</feature>
<organism evidence="12 13">
    <name type="scientific">Galemys pyrenaicus</name>
    <name type="common">Iberian desman</name>
    <name type="synonym">Pyrenean desman</name>
    <dbReference type="NCBI Taxonomy" id="202257"/>
    <lineage>
        <taxon>Eukaryota</taxon>
        <taxon>Metazoa</taxon>
        <taxon>Chordata</taxon>
        <taxon>Craniata</taxon>
        <taxon>Vertebrata</taxon>
        <taxon>Euteleostomi</taxon>
        <taxon>Mammalia</taxon>
        <taxon>Eutheria</taxon>
        <taxon>Laurasiatheria</taxon>
        <taxon>Eulipotyphla</taxon>
        <taxon>Talpidae</taxon>
        <taxon>Galemys</taxon>
    </lineage>
</organism>
<dbReference type="GO" id="GO:0005634">
    <property type="term" value="C:nucleus"/>
    <property type="evidence" value="ECO:0007669"/>
    <property type="project" value="UniProtKB-SubCell"/>
</dbReference>
<feature type="compositionally biased region" description="Low complexity" evidence="11">
    <location>
        <begin position="391"/>
        <end position="403"/>
    </location>
</feature>
<dbReference type="InterPro" id="IPR051967">
    <property type="entry name" value="Krueppel_C2H2-ZF"/>
</dbReference>
<dbReference type="GO" id="GO:0008270">
    <property type="term" value="F:zinc ion binding"/>
    <property type="evidence" value="ECO:0007669"/>
    <property type="project" value="UniProtKB-KW"/>
</dbReference>